<organism evidence="4 5">
    <name type="scientific">Actinoplanes oblitus</name>
    <dbReference type="NCBI Taxonomy" id="3040509"/>
    <lineage>
        <taxon>Bacteria</taxon>
        <taxon>Bacillati</taxon>
        <taxon>Actinomycetota</taxon>
        <taxon>Actinomycetes</taxon>
        <taxon>Micromonosporales</taxon>
        <taxon>Micromonosporaceae</taxon>
        <taxon>Actinoplanes</taxon>
    </lineage>
</organism>
<keyword evidence="5" id="KW-1185">Reference proteome</keyword>
<evidence type="ECO:0000256" key="1">
    <source>
        <dbReference type="ARBA" id="ARBA00004328"/>
    </source>
</evidence>
<feature type="domain" description="Phage capsid-like C-terminal" evidence="3">
    <location>
        <begin position="117"/>
        <end position="378"/>
    </location>
</feature>
<accession>A0ABY8WAU8</accession>
<evidence type="ECO:0000313" key="4">
    <source>
        <dbReference type="EMBL" id="WIM94261.1"/>
    </source>
</evidence>
<dbReference type="InterPro" id="IPR054612">
    <property type="entry name" value="Phage_capsid-like_C"/>
</dbReference>
<dbReference type="Pfam" id="PF05065">
    <property type="entry name" value="Phage_capsid"/>
    <property type="match status" value="1"/>
</dbReference>
<dbReference type="EMBL" id="CP126980">
    <property type="protein sequence ID" value="WIM94261.1"/>
    <property type="molecule type" value="Genomic_DNA"/>
</dbReference>
<dbReference type="NCBIfam" id="TIGR01554">
    <property type="entry name" value="major_cap_HK97"/>
    <property type="match status" value="1"/>
</dbReference>
<name>A0ABY8WAU8_9ACTN</name>
<reference evidence="4 5" key="1">
    <citation type="submission" date="2023-06" db="EMBL/GenBank/DDBJ databases">
        <authorList>
            <person name="Yushchuk O."/>
            <person name="Binda E."/>
            <person name="Ruckert-Reed C."/>
            <person name="Fedorenko V."/>
            <person name="Kalinowski J."/>
            <person name="Marinelli F."/>
        </authorList>
    </citation>
    <scope>NUCLEOTIDE SEQUENCE [LARGE SCALE GENOMIC DNA]</scope>
    <source>
        <strain evidence="4 5">NRRL 3884</strain>
    </source>
</reference>
<keyword evidence="2" id="KW-0175">Coiled coil</keyword>
<protein>
    <submittedName>
        <fullName evidence="4">Phage major capsid protein</fullName>
    </submittedName>
</protein>
<comment type="subcellular location">
    <subcellularLocation>
        <location evidence="1">Virion</location>
    </subcellularLocation>
</comment>
<evidence type="ECO:0000256" key="2">
    <source>
        <dbReference type="SAM" id="Coils"/>
    </source>
</evidence>
<dbReference type="InterPro" id="IPR024455">
    <property type="entry name" value="Phage_capsid"/>
</dbReference>
<evidence type="ECO:0000259" key="3">
    <source>
        <dbReference type="Pfam" id="PF05065"/>
    </source>
</evidence>
<dbReference type="RefSeq" id="WP_284915464.1">
    <property type="nucleotide sequence ID" value="NZ_CP126980.1"/>
</dbReference>
<gene>
    <name evidence="4" type="ORF">ACTOB_006276</name>
</gene>
<sequence length="394" mass="41894">MSFVAQAEAALEQRAALFEQRKAVAADTSIPRSDILTKLKAIDDQMDALEAEARSHFEAHKREVKLIEERADAARLAAGRDISTFNRYAPSVNQWRSLFPTEQEYRATVAEATSTTGGVTVPAQVANYWIDKLRSQSVFMKAPGLNVIHFNTNNFTIPQLSTSTDLSGTTYSEGAVIGEGAMTWSGVQLAPVKYGRIYVASSEIIEDSAINIEQMAADVVSRDLALALDKDCFQGAGGTTALGGLSLPANSTATTLSTGNTSVTWDNIIDAYAAIVSTGATPTVVWASPDMFKGLAKARENGSTGGYLAASVTSNPVSEALGLPLLVSGNLPARTVIVADATRLYIGIRRDVKVERSSDARFAEDLVSFKATFRVAGVKAAEATSIQRIVASAT</sequence>
<dbReference type="Gene3D" id="3.30.2320.10">
    <property type="entry name" value="hypothetical protein PF0899 domain"/>
    <property type="match status" value="1"/>
</dbReference>
<dbReference type="Proteomes" id="UP001240150">
    <property type="component" value="Chromosome"/>
</dbReference>
<proteinExistence type="predicted"/>
<dbReference type="Gene3D" id="3.30.2400.10">
    <property type="entry name" value="Major capsid protein gp5"/>
    <property type="match status" value="1"/>
</dbReference>
<evidence type="ECO:0000313" key="5">
    <source>
        <dbReference type="Proteomes" id="UP001240150"/>
    </source>
</evidence>
<dbReference type="SUPFAM" id="SSF56563">
    <property type="entry name" value="Major capsid protein gp5"/>
    <property type="match status" value="1"/>
</dbReference>
<feature type="coiled-coil region" evidence="2">
    <location>
        <begin position="32"/>
        <end position="77"/>
    </location>
</feature>